<feature type="domain" description="Conserved Oligomeric Golgi complex subunit 6 C-terminal" evidence="2">
    <location>
        <begin position="217"/>
        <end position="620"/>
    </location>
</feature>
<reference evidence="3 4" key="2">
    <citation type="journal article" date="2007" name="BMC Biol.">
        <title>A 100%-complete sequence reveals unusually simple genomic features in the hot-spring red alga Cyanidioschyzon merolae.</title>
        <authorList>
            <person name="Nozaki H."/>
            <person name="Takano H."/>
            <person name="Misumi O."/>
            <person name="Terasawa K."/>
            <person name="Matsuzaki M."/>
            <person name="Maruyama S."/>
            <person name="Nishida K."/>
            <person name="Yagisawa F."/>
            <person name="Yoshida Y."/>
            <person name="Fujiwara T."/>
            <person name="Takio S."/>
            <person name="Tamura K."/>
            <person name="Chung S.J."/>
            <person name="Nakamura S."/>
            <person name="Kuroiwa H."/>
            <person name="Tanaka K."/>
            <person name="Sato N."/>
            <person name="Kuroiwa T."/>
        </authorList>
    </citation>
    <scope>NUCLEOTIDE SEQUENCE [LARGE SCALE GENOMIC DNA]</scope>
    <source>
        <strain evidence="3 4">10D</strain>
    </source>
</reference>
<organism evidence="3 4">
    <name type="scientific">Cyanidioschyzon merolae (strain NIES-3377 / 10D)</name>
    <name type="common">Unicellular red alga</name>
    <dbReference type="NCBI Taxonomy" id="280699"/>
    <lineage>
        <taxon>Eukaryota</taxon>
        <taxon>Rhodophyta</taxon>
        <taxon>Bangiophyceae</taxon>
        <taxon>Cyanidiales</taxon>
        <taxon>Cyanidiaceae</taxon>
        <taxon>Cyanidioschyzon</taxon>
    </lineage>
</organism>
<dbReference type="PANTHER" id="PTHR21506">
    <property type="entry name" value="COMPONENT OF OLIGOMERIC GOLGI COMPLEX 6"/>
    <property type="match status" value="1"/>
</dbReference>
<reference evidence="3 4" key="1">
    <citation type="journal article" date="2004" name="Nature">
        <title>Genome sequence of the ultrasmall unicellular red alga Cyanidioschyzon merolae 10D.</title>
        <authorList>
            <person name="Matsuzaki M."/>
            <person name="Misumi O."/>
            <person name="Shin-i T."/>
            <person name="Maruyama S."/>
            <person name="Takahara M."/>
            <person name="Miyagishima S."/>
            <person name="Mori T."/>
            <person name="Nishida K."/>
            <person name="Yagisawa F."/>
            <person name="Nishida K."/>
            <person name="Yoshida Y."/>
            <person name="Nishimura Y."/>
            <person name="Nakao S."/>
            <person name="Kobayashi T."/>
            <person name="Momoyama Y."/>
            <person name="Higashiyama T."/>
            <person name="Minoda A."/>
            <person name="Sano M."/>
            <person name="Nomoto H."/>
            <person name="Oishi K."/>
            <person name="Hayashi H."/>
            <person name="Ohta F."/>
            <person name="Nishizaka S."/>
            <person name="Haga S."/>
            <person name="Miura S."/>
            <person name="Morishita T."/>
            <person name="Kabeya Y."/>
            <person name="Terasawa K."/>
            <person name="Suzuki Y."/>
            <person name="Ishii Y."/>
            <person name="Asakawa S."/>
            <person name="Takano H."/>
            <person name="Ohta N."/>
            <person name="Kuroiwa H."/>
            <person name="Tanaka K."/>
            <person name="Shimizu N."/>
            <person name="Sugano S."/>
            <person name="Sato N."/>
            <person name="Nozaki H."/>
            <person name="Ogasawara N."/>
            <person name="Kohara Y."/>
            <person name="Kuroiwa T."/>
        </authorList>
    </citation>
    <scope>NUCLEOTIDE SEQUENCE [LARGE SCALE GENOMIC DNA]</scope>
    <source>
        <strain evidence="3 4">10D</strain>
    </source>
</reference>
<dbReference type="Pfam" id="PF20653">
    <property type="entry name" value="COG6_C"/>
    <property type="match status" value="1"/>
</dbReference>
<name>M1VBJ5_CYAM1</name>
<dbReference type="OMA" id="RSETCIR"/>
<dbReference type="GO" id="GO:0017119">
    <property type="term" value="C:Golgi transport complex"/>
    <property type="evidence" value="ECO:0007669"/>
    <property type="project" value="InterPro"/>
</dbReference>
<dbReference type="InterPro" id="IPR048369">
    <property type="entry name" value="COG6_C"/>
</dbReference>
<evidence type="ECO:0000256" key="1">
    <source>
        <dbReference type="SAM" id="Coils"/>
    </source>
</evidence>
<gene>
    <name evidence="3" type="ORF">CYME_CMS059C</name>
</gene>
<dbReference type="Gramene" id="CMS059CT">
    <property type="protein sequence ID" value="CMS059CT"/>
    <property type="gene ID" value="CMS059C"/>
</dbReference>
<dbReference type="STRING" id="280699.M1VBJ5"/>
<dbReference type="InterPro" id="IPR010490">
    <property type="entry name" value="COG6"/>
</dbReference>
<dbReference type="Proteomes" id="UP000007014">
    <property type="component" value="Chromosome 19"/>
</dbReference>
<dbReference type="EMBL" id="AP006501">
    <property type="protein sequence ID" value="BAM82704.1"/>
    <property type="molecule type" value="Genomic_DNA"/>
</dbReference>
<dbReference type="RefSeq" id="XP_005538740.1">
    <property type="nucleotide sequence ID" value="XM_005538683.1"/>
</dbReference>
<proteinExistence type="predicted"/>
<evidence type="ECO:0000259" key="2">
    <source>
        <dbReference type="Pfam" id="PF20653"/>
    </source>
</evidence>
<dbReference type="SMART" id="SM01087">
    <property type="entry name" value="COG6"/>
    <property type="match status" value="1"/>
</dbReference>
<accession>M1VBJ5</accession>
<dbReference type="PANTHER" id="PTHR21506:SF0">
    <property type="entry name" value="CONSERVED OLIGOMERIC GOLGI COMPLEX SUBUNIT 6"/>
    <property type="match status" value="1"/>
</dbReference>
<dbReference type="AlphaFoldDB" id="M1VBJ5"/>
<evidence type="ECO:0000313" key="4">
    <source>
        <dbReference type="Proteomes" id="UP000007014"/>
    </source>
</evidence>
<dbReference type="HOGENOM" id="CLU_421728_0_0_1"/>
<evidence type="ECO:0000313" key="3">
    <source>
        <dbReference type="EMBL" id="BAM82704.1"/>
    </source>
</evidence>
<feature type="coiled-coil region" evidence="1">
    <location>
        <begin position="91"/>
        <end position="135"/>
    </location>
</feature>
<dbReference type="GeneID" id="16997405"/>
<keyword evidence="1" id="KW-0175">Coiled coil</keyword>
<protein>
    <recommendedName>
        <fullName evidence="2">Conserved Oligomeric Golgi complex subunit 6 C-terminal domain-containing protein</fullName>
    </recommendedName>
</protein>
<sequence>MPLAHDVDADVERDASLKPALYLAQAFCTRHSLEYLDVIERERNAALQELVHQASEQRIPSLAFDPTIEESRAQLYAHRSRLSDLRSDAHMQRWADDLQSMESALHRVQKRQHTLEVLLRALSIHEDDAAQLRRDDLDVAVLDALGRVQRIESRLKELPAEMRSWKLIQDAQRELHIVLESAWDRVQSWVRALDWAKPELPIEAPESHVLLLIRAWLPLLASCLQPIVAGRQQVLLRELQRQWDEHVRNLSPAADRSTAGDEVLRLINDLFAIVHQQLELEKEQWLRAFAVQHPHENAHNAGRHAAAEHNAARATDLVQTILRQSSDVYADAMSSRLKMWIDNESLPLSALHEVHKFLVLYEHFFQRVLGTEAVLPLALASIRREVLGRCVSGWRERFMRLLQNNLIIPHDLSIPPLLLHEAEHLRACLEIQADPGLPRTSQSVDTAQLTDVVLESVDALVRVLAVRDLDPLGRSVFVGNTLDAIVNVLAHFWTEVQRARLEHLLQEHMAAYIAAAVDSLLQRCRLLEISKLAGSYGDPFSAATEHGQQREASWPSLEALALRMRAFESLLFDAPVSDWFPPPLATRIRSLATRQKLLFGLASALLAKYRQLVSAISESGAFSAEDVERLHLRDVTAVEERLQSLVNRSI</sequence>
<keyword evidence="4" id="KW-1185">Reference proteome</keyword>
<dbReference type="KEGG" id="cme:CYME_CMS059C"/>
<dbReference type="GO" id="GO:0006891">
    <property type="term" value="P:intra-Golgi vesicle-mediated transport"/>
    <property type="evidence" value="ECO:0007669"/>
    <property type="project" value="InterPro"/>
</dbReference>